<feature type="compositionally biased region" description="Low complexity" evidence="1">
    <location>
        <begin position="954"/>
        <end position="991"/>
    </location>
</feature>
<feature type="region of interest" description="Disordered" evidence="1">
    <location>
        <begin position="301"/>
        <end position="336"/>
    </location>
</feature>
<feature type="compositionally biased region" description="Polar residues" evidence="1">
    <location>
        <begin position="1"/>
        <end position="12"/>
    </location>
</feature>
<feature type="compositionally biased region" description="Basic residues" evidence="1">
    <location>
        <begin position="695"/>
        <end position="710"/>
    </location>
</feature>
<dbReference type="EMBL" id="RQTK01000497">
    <property type="protein sequence ID" value="RUS78654.1"/>
    <property type="molecule type" value="Genomic_DNA"/>
</dbReference>
<accession>A0A3S0ZGW9</accession>
<dbReference type="AlphaFoldDB" id="A0A3S0ZGW9"/>
<feature type="compositionally biased region" description="Acidic residues" evidence="1">
    <location>
        <begin position="756"/>
        <end position="790"/>
    </location>
</feature>
<dbReference type="STRING" id="188477.A0A3S0ZGW9"/>
<feature type="compositionally biased region" description="Pro residues" evidence="1">
    <location>
        <begin position="1049"/>
        <end position="1059"/>
    </location>
</feature>
<feature type="compositionally biased region" description="Low complexity" evidence="1">
    <location>
        <begin position="198"/>
        <end position="216"/>
    </location>
</feature>
<comment type="caution">
    <text evidence="2">The sequence shown here is derived from an EMBL/GenBank/DDBJ whole genome shotgun (WGS) entry which is preliminary data.</text>
</comment>
<feature type="region of interest" description="Disordered" evidence="1">
    <location>
        <begin position="927"/>
        <end position="1108"/>
    </location>
</feature>
<feature type="compositionally biased region" description="Polar residues" evidence="1">
    <location>
        <begin position="174"/>
        <end position="197"/>
    </location>
</feature>
<feature type="compositionally biased region" description="Low complexity" evidence="1">
    <location>
        <begin position="1002"/>
        <end position="1026"/>
    </location>
</feature>
<feature type="compositionally biased region" description="Basic and acidic residues" evidence="1">
    <location>
        <begin position="429"/>
        <end position="439"/>
    </location>
</feature>
<feature type="compositionally biased region" description="Polar residues" evidence="1">
    <location>
        <begin position="1036"/>
        <end position="1048"/>
    </location>
</feature>
<gene>
    <name evidence="2" type="ORF">EGW08_013581</name>
</gene>
<proteinExistence type="predicted"/>
<feature type="compositionally biased region" description="Low complexity" evidence="1">
    <location>
        <begin position="930"/>
        <end position="945"/>
    </location>
</feature>
<feature type="compositionally biased region" description="Low complexity" evidence="1">
    <location>
        <begin position="120"/>
        <end position="145"/>
    </location>
</feature>
<sequence length="1128" mass="115769">MASKNSTTSGNSAGAAPRQARTSIHTPLQPASVQDLKAKFDQSNKSAGDSGKSSSGGTTSPRHQAAASGGLSKSSLSSSSLASSSSASSKLASSGVSLSGLSSSLQAAAHRKIGLGTVQSSTSSSSSVTTPSFSSSASSSSSSGLSASAKSSIALTTARPFQPSSSSSSSKSSAVSATNSGRSSPILNKTVTKSNTQTSSSLSSSSSSSLSSTSSSIAAKWEPKSAGSKGLKNEAVTKNFVKDKDGRLELPVTHVTSSSKVESRVHNNKWNGSGSGSGLGADVKKDITGSRYLGKKVSETKEAFDKPADVSSKVAARIESNSKPSSPSPPVQRTKKIIAREIKIERLDSGAQITTYKDGGGIAGASTNSVAGKSSSTDAAHTGKKDSAAAVKVGPGKKILEIKVQQGSSSGRSSPSSPASTTSSTGSRGEQERVPEFRQVKLRKAAAPAENKKSTSDSKVPTSGTVGGGLAVKQSDDANKRLSRKISAERFERIMFDFQRGVPTEMDEDLTRRGSETDHILLQEKVRAMTSRASGGRRRDKEPAAGVKNGNAAAAEDNDDDETDVPIINKKKKEESIFREGLKVSDFVKQVNKLNPGSEAAPPPKWKVQRAQSQASSAASSDVGPGDAMDGYYQGIPGEDMPNFSDEEDDIYEKVTQRGPPSVSTDGEQDTAESAKAPGRRLGVYSQMKNLKNLAFRKLKPKGGKKKAGKSTKTDTLSDSEEIVVHSDGEGGWQHNSGGDNQHADSDDSGDSTGTEYEDVGPDAADFDGEDDAPDGAGDGEECVYEDLEDLGLGRPGNKSSSFGTGRGAGGSSAAGKNKTLTHKLKNIFYNKKAKAAKKSKAVVDSGVSADTDSEGDQLEEGSLGPGDSTPDIPAVDAISRTSSERSSGRFVRDDSGTTTTAATTTTSNTGTAASTYTLASAIDGSSIKSAASTNNTSTTAAPPSLGGDSRSKSSPSLSATATSTSLSSSAQQQPTAATTTQASSSSAPSAPSVPPPPPPSSTSSSSTTTTTTTTTSSNAPMSSSNMPPPPLPPRTSKNLSQALTENSPPLPPRNPAAPPKSATLGIPLDTVVPISPPGHRGSTGSKYDKKKDRFSFGPDVSENNITPKLDYIDYDPASAGTLERIDK</sequence>
<feature type="compositionally biased region" description="Low complexity" evidence="1">
    <location>
        <begin position="157"/>
        <end position="173"/>
    </location>
</feature>
<feature type="non-terminal residue" evidence="2">
    <location>
        <position position="1128"/>
    </location>
</feature>
<feature type="compositionally biased region" description="Polar residues" evidence="1">
    <location>
        <begin position="20"/>
        <end position="32"/>
    </location>
</feature>
<evidence type="ECO:0000313" key="3">
    <source>
        <dbReference type="Proteomes" id="UP000271974"/>
    </source>
</evidence>
<feature type="compositionally biased region" description="Low complexity" evidence="1">
    <location>
        <begin position="544"/>
        <end position="555"/>
    </location>
</feature>
<evidence type="ECO:0000313" key="2">
    <source>
        <dbReference type="EMBL" id="RUS78654.1"/>
    </source>
</evidence>
<feature type="region of interest" description="Disordered" evidence="1">
    <location>
        <begin position="594"/>
        <end position="818"/>
    </location>
</feature>
<feature type="compositionally biased region" description="Low complexity" evidence="1">
    <location>
        <begin position="43"/>
        <end position="86"/>
    </location>
</feature>
<evidence type="ECO:0000256" key="1">
    <source>
        <dbReference type="SAM" id="MobiDB-lite"/>
    </source>
</evidence>
<feature type="region of interest" description="Disordered" evidence="1">
    <location>
        <begin position="833"/>
        <end position="915"/>
    </location>
</feature>
<feature type="compositionally biased region" description="Low complexity" evidence="1">
    <location>
        <begin position="407"/>
        <end position="428"/>
    </location>
</feature>
<organism evidence="2 3">
    <name type="scientific">Elysia chlorotica</name>
    <name type="common">Eastern emerald elysia</name>
    <name type="synonym">Sea slug</name>
    <dbReference type="NCBI Taxonomy" id="188477"/>
    <lineage>
        <taxon>Eukaryota</taxon>
        <taxon>Metazoa</taxon>
        <taxon>Spiralia</taxon>
        <taxon>Lophotrochozoa</taxon>
        <taxon>Mollusca</taxon>
        <taxon>Gastropoda</taxon>
        <taxon>Heterobranchia</taxon>
        <taxon>Euthyneura</taxon>
        <taxon>Panpulmonata</taxon>
        <taxon>Sacoglossa</taxon>
        <taxon>Placobranchoidea</taxon>
        <taxon>Plakobranchidae</taxon>
        <taxon>Elysia</taxon>
    </lineage>
</organism>
<feature type="compositionally biased region" description="Polar residues" evidence="1">
    <location>
        <begin position="365"/>
        <end position="379"/>
    </location>
</feature>
<keyword evidence="3" id="KW-1185">Reference proteome</keyword>
<name>A0A3S0ZGW9_ELYCH</name>
<feature type="region of interest" description="Disordered" evidence="1">
    <location>
        <begin position="528"/>
        <end position="572"/>
    </location>
</feature>
<feature type="region of interest" description="Disordered" evidence="1">
    <location>
        <begin position="116"/>
        <end position="145"/>
    </location>
</feature>
<feature type="compositionally biased region" description="Basic and acidic residues" evidence="1">
    <location>
        <begin position="883"/>
        <end position="896"/>
    </location>
</feature>
<dbReference type="Proteomes" id="UP000271974">
    <property type="component" value="Unassembled WGS sequence"/>
</dbReference>
<protein>
    <submittedName>
        <fullName evidence="2">Uncharacterized protein</fullName>
    </submittedName>
</protein>
<feature type="compositionally biased region" description="Low complexity" evidence="1">
    <location>
        <begin position="897"/>
        <end position="915"/>
    </location>
</feature>
<feature type="compositionally biased region" description="Low complexity" evidence="1">
    <location>
        <begin position="611"/>
        <end position="621"/>
    </location>
</feature>
<dbReference type="OrthoDB" id="6161047at2759"/>
<reference evidence="2 3" key="1">
    <citation type="submission" date="2019-01" db="EMBL/GenBank/DDBJ databases">
        <title>A draft genome assembly of the solar-powered sea slug Elysia chlorotica.</title>
        <authorList>
            <person name="Cai H."/>
            <person name="Li Q."/>
            <person name="Fang X."/>
            <person name="Li J."/>
            <person name="Curtis N.E."/>
            <person name="Altenburger A."/>
            <person name="Shibata T."/>
            <person name="Feng M."/>
            <person name="Maeda T."/>
            <person name="Schwartz J.A."/>
            <person name="Shigenobu S."/>
            <person name="Lundholm N."/>
            <person name="Nishiyama T."/>
            <person name="Yang H."/>
            <person name="Hasebe M."/>
            <person name="Li S."/>
            <person name="Pierce S.K."/>
            <person name="Wang J."/>
        </authorList>
    </citation>
    <scope>NUCLEOTIDE SEQUENCE [LARGE SCALE GENOMIC DNA]</scope>
    <source>
        <strain evidence="2">EC2010</strain>
        <tissue evidence="2">Whole organism of an adult</tissue>
    </source>
</reference>
<feature type="region of interest" description="Disordered" evidence="1">
    <location>
        <begin position="157"/>
        <end position="283"/>
    </location>
</feature>
<feature type="compositionally biased region" description="Pro residues" evidence="1">
    <location>
        <begin position="992"/>
        <end position="1001"/>
    </location>
</feature>
<feature type="region of interest" description="Disordered" evidence="1">
    <location>
        <begin position="349"/>
        <end position="480"/>
    </location>
</feature>
<feature type="region of interest" description="Disordered" evidence="1">
    <location>
        <begin position="1"/>
        <end position="86"/>
    </location>
</feature>